<dbReference type="Proteomes" id="UP000465266">
    <property type="component" value="Unassembled WGS sequence"/>
</dbReference>
<organism evidence="1 2">
    <name type="scientific">Aspergillus udagawae</name>
    <dbReference type="NCBI Taxonomy" id="91492"/>
    <lineage>
        <taxon>Eukaryota</taxon>
        <taxon>Fungi</taxon>
        <taxon>Dikarya</taxon>
        <taxon>Ascomycota</taxon>
        <taxon>Pezizomycotina</taxon>
        <taxon>Eurotiomycetes</taxon>
        <taxon>Eurotiomycetidae</taxon>
        <taxon>Eurotiales</taxon>
        <taxon>Aspergillaceae</taxon>
        <taxon>Aspergillus</taxon>
        <taxon>Aspergillus subgen. Fumigati</taxon>
    </lineage>
</organism>
<reference evidence="1 2" key="1">
    <citation type="submission" date="2020-01" db="EMBL/GenBank/DDBJ databases">
        <title>Draft genome sequence of Aspergillus udagawae IFM 53868.</title>
        <authorList>
            <person name="Takahashi H."/>
            <person name="Yaguchi T."/>
        </authorList>
    </citation>
    <scope>NUCLEOTIDE SEQUENCE [LARGE SCALE GENOMIC DNA]</scope>
    <source>
        <strain evidence="1 2">IFM 53868</strain>
    </source>
</reference>
<name>A0ABQ1B790_9EURO</name>
<evidence type="ECO:0000313" key="1">
    <source>
        <dbReference type="EMBL" id="GFF95206.1"/>
    </source>
</evidence>
<comment type="caution">
    <text evidence="1">The sequence shown here is derived from an EMBL/GenBank/DDBJ whole genome shotgun (WGS) entry which is preliminary data.</text>
</comment>
<protein>
    <recommendedName>
        <fullName evidence="3">YqaJ viral recombinase domain-containing protein</fullName>
    </recommendedName>
</protein>
<keyword evidence="2" id="KW-1185">Reference proteome</keyword>
<evidence type="ECO:0008006" key="3">
    <source>
        <dbReference type="Google" id="ProtNLM"/>
    </source>
</evidence>
<gene>
    <name evidence="1" type="ORF">IFM53868_07904</name>
</gene>
<proteinExistence type="predicted"/>
<accession>A0ABQ1B790</accession>
<evidence type="ECO:0000313" key="2">
    <source>
        <dbReference type="Proteomes" id="UP000465266"/>
    </source>
</evidence>
<sequence>MALLNLSSDQKHILWSPLPTLRVIPGHHTTHPSDSSYTLRADQLTRWTDFPSHVLQRVKKLGTPPQGFTPRIPREYHTIGNEGGLQGRYVQHVGTSLGPIFDELNLGVQMADYQVGVHIDTGSAESNEDMEPGMRQPDLVMIGSSDNVIRLVGEMKTYWTFFPAKGHSQKRFLAQKLGLYS</sequence>
<dbReference type="EMBL" id="BLKG01000109">
    <property type="protein sequence ID" value="GFF95206.1"/>
    <property type="molecule type" value="Genomic_DNA"/>
</dbReference>